<evidence type="ECO:0000256" key="6">
    <source>
        <dbReference type="SAM" id="Phobius"/>
    </source>
</evidence>
<evidence type="ECO:0000256" key="2">
    <source>
        <dbReference type="ARBA" id="ARBA00022692"/>
    </source>
</evidence>
<keyword evidence="3 6" id="KW-1133">Transmembrane helix</keyword>
<dbReference type="PANTHER" id="PTHR31004">
    <property type="entry name" value="TRANSMEMBRANE PROTEIN 79"/>
    <property type="match status" value="1"/>
</dbReference>
<evidence type="ECO:0000256" key="3">
    <source>
        <dbReference type="ARBA" id="ARBA00022989"/>
    </source>
</evidence>
<feature type="compositionally biased region" description="Basic and acidic residues" evidence="5">
    <location>
        <begin position="1"/>
        <end position="22"/>
    </location>
</feature>
<keyword evidence="2 6" id="KW-0812">Transmembrane</keyword>
<evidence type="ECO:0000313" key="7">
    <source>
        <dbReference type="EMBL" id="CAD7652162.1"/>
    </source>
</evidence>
<evidence type="ECO:0000313" key="8">
    <source>
        <dbReference type="Proteomes" id="UP000728032"/>
    </source>
</evidence>
<dbReference type="GO" id="GO:0045055">
    <property type="term" value="P:regulated exocytosis"/>
    <property type="evidence" value="ECO:0007669"/>
    <property type="project" value="TreeGrafter"/>
</dbReference>
<dbReference type="Pfam" id="PF01124">
    <property type="entry name" value="MAPEG"/>
    <property type="match status" value="1"/>
</dbReference>
<accession>A0A7R9M351</accession>
<dbReference type="GO" id="GO:0032588">
    <property type="term" value="C:trans-Golgi network membrane"/>
    <property type="evidence" value="ECO:0007669"/>
    <property type="project" value="TreeGrafter"/>
</dbReference>
<feature type="transmembrane region" description="Helical" evidence="6">
    <location>
        <begin position="76"/>
        <end position="97"/>
    </location>
</feature>
<dbReference type="GO" id="GO:0005765">
    <property type="term" value="C:lysosomal membrane"/>
    <property type="evidence" value="ECO:0007669"/>
    <property type="project" value="TreeGrafter"/>
</dbReference>
<gene>
    <name evidence="7" type="ORF">ONB1V03_LOCUS8827</name>
</gene>
<dbReference type="SUPFAM" id="SSF161084">
    <property type="entry name" value="MAPEG domain-like"/>
    <property type="match status" value="1"/>
</dbReference>
<reference evidence="7" key="1">
    <citation type="submission" date="2020-11" db="EMBL/GenBank/DDBJ databases">
        <authorList>
            <person name="Tran Van P."/>
        </authorList>
    </citation>
    <scope>NUCLEOTIDE SEQUENCE</scope>
</reference>
<evidence type="ECO:0000256" key="4">
    <source>
        <dbReference type="ARBA" id="ARBA00023136"/>
    </source>
</evidence>
<keyword evidence="4 6" id="KW-0472">Membrane</keyword>
<evidence type="ECO:0000256" key="1">
    <source>
        <dbReference type="ARBA" id="ARBA00004370"/>
    </source>
</evidence>
<dbReference type="EMBL" id="CAJPVJ010005223">
    <property type="protein sequence ID" value="CAG2169349.1"/>
    <property type="molecule type" value="Genomic_DNA"/>
</dbReference>
<dbReference type="Proteomes" id="UP000728032">
    <property type="component" value="Unassembled WGS sequence"/>
</dbReference>
<dbReference type="OrthoDB" id="6515426at2759"/>
<dbReference type="AlphaFoldDB" id="A0A7R9M351"/>
<dbReference type="PANTHER" id="PTHR31004:SF1">
    <property type="entry name" value="TRANSMEMBRANE PROTEIN 79"/>
    <property type="match status" value="1"/>
</dbReference>
<sequence>MATKADPKKDESVTTSDKREASPPKPLDPLDEQRRRARFGSLFCVVFIAVLSFIILDDKYLNLNIGGNSSAVQISSYWHKLEFVLCYQSIGISWILFNMILVISKRMQTKVVDPIDAKNERAVLVASAIMQNSIEQFLLSAFAQIISISFIDKSLLIKVIPLINILFITGRVAFWWGYPKNRTFGFMCSAIPNTLLINYNLLKFIQSLFF</sequence>
<feature type="transmembrane region" description="Helical" evidence="6">
    <location>
        <begin position="39"/>
        <end position="56"/>
    </location>
</feature>
<dbReference type="Gene3D" id="1.20.120.550">
    <property type="entry name" value="Membrane associated eicosanoid/glutathione metabolism-like domain"/>
    <property type="match status" value="1"/>
</dbReference>
<keyword evidence="8" id="KW-1185">Reference proteome</keyword>
<comment type="subcellular location">
    <subcellularLocation>
        <location evidence="1">Membrane</location>
    </subcellularLocation>
</comment>
<name>A0A7R9M351_9ACAR</name>
<protein>
    <submittedName>
        <fullName evidence="7">Uncharacterized protein</fullName>
    </submittedName>
</protein>
<feature type="region of interest" description="Disordered" evidence="5">
    <location>
        <begin position="1"/>
        <end position="31"/>
    </location>
</feature>
<dbReference type="EMBL" id="OC920048">
    <property type="protein sequence ID" value="CAD7652162.1"/>
    <property type="molecule type" value="Genomic_DNA"/>
</dbReference>
<evidence type="ECO:0000256" key="5">
    <source>
        <dbReference type="SAM" id="MobiDB-lite"/>
    </source>
</evidence>
<proteinExistence type="predicted"/>
<dbReference type="InterPro" id="IPR001129">
    <property type="entry name" value="Membr-assoc_MAPEG"/>
</dbReference>
<dbReference type="InterPro" id="IPR023352">
    <property type="entry name" value="MAPEG-like_dom_sf"/>
</dbReference>
<organism evidence="7">
    <name type="scientific">Oppiella nova</name>
    <dbReference type="NCBI Taxonomy" id="334625"/>
    <lineage>
        <taxon>Eukaryota</taxon>
        <taxon>Metazoa</taxon>
        <taxon>Ecdysozoa</taxon>
        <taxon>Arthropoda</taxon>
        <taxon>Chelicerata</taxon>
        <taxon>Arachnida</taxon>
        <taxon>Acari</taxon>
        <taxon>Acariformes</taxon>
        <taxon>Sarcoptiformes</taxon>
        <taxon>Oribatida</taxon>
        <taxon>Brachypylina</taxon>
        <taxon>Oppioidea</taxon>
        <taxon>Oppiidae</taxon>
        <taxon>Oppiella</taxon>
    </lineage>
</organism>
<feature type="transmembrane region" description="Helical" evidence="6">
    <location>
        <begin position="155"/>
        <end position="178"/>
    </location>
</feature>